<dbReference type="InterPro" id="IPR005111">
    <property type="entry name" value="MoeA_C_domain_IV"/>
</dbReference>
<evidence type="ECO:0000256" key="5">
    <source>
        <dbReference type="ARBA" id="ARBA00022505"/>
    </source>
</evidence>
<comment type="caution">
    <text evidence="13">The sequence shown here is derived from an EMBL/GenBank/DDBJ whole genome shotgun (WGS) entry which is preliminary data.</text>
</comment>
<dbReference type="InterPro" id="IPR036425">
    <property type="entry name" value="MoaB/Mog-like_dom_sf"/>
</dbReference>
<evidence type="ECO:0000256" key="7">
    <source>
        <dbReference type="ARBA" id="ARBA00022723"/>
    </source>
</evidence>
<dbReference type="UniPathway" id="UPA00344"/>
<dbReference type="InterPro" id="IPR001453">
    <property type="entry name" value="MoaB/Mog_dom"/>
</dbReference>
<dbReference type="SUPFAM" id="SSF63882">
    <property type="entry name" value="MoeA N-terminal region -like"/>
    <property type="match status" value="1"/>
</dbReference>
<accession>A0A2S6ISR3</accession>
<dbReference type="NCBIfam" id="TIGR00177">
    <property type="entry name" value="molyb_syn"/>
    <property type="match status" value="1"/>
</dbReference>
<evidence type="ECO:0000256" key="1">
    <source>
        <dbReference type="ARBA" id="ARBA00001946"/>
    </source>
</evidence>
<keyword evidence="7 11" id="KW-0479">Metal-binding</keyword>
<dbReference type="GO" id="GO:0046872">
    <property type="term" value="F:metal ion binding"/>
    <property type="evidence" value="ECO:0007669"/>
    <property type="project" value="UniProtKB-UniRule"/>
</dbReference>
<dbReference type="SMART" id="SM00852">
    <property type="entry name" value="MoCF_biosynth"/>
    <property type="match status" value="1"/>
</dbReference>
<dbReference type="GO" id="GO:0005829">
    <property type="term" value="C:cytosol"/>
    <property type="evidence" value="ECO:0007669"/>
    <property type="project" value="TreeGrafter"/>
</dbReference>
<comment type="pathway">
    <text evidence="3 11">Cofactor biosynthesis; molybdopterin biosynthesis.</text>
</comment>
<dbReference type="Proteomes" id="UP000239485">
    <property type="component" value="Unassembled WGS sequence"/>
</dbReference>
<comment type="similarity">
    <text evidence="4 11">Belongs to the MoeA family.</text>
</comment>
<sequence>MPVSGTEAAAGTPPRHGPAELVTVAEHRRACLDLVQPLAPLEASLLDALGCVLAEDVVATRPLPAFDNSAMDGYAVRVADVAEATPASPVRLPVVADLAAGSAESMRLAPGSAVRIMTGAPVPPNTGAVVPVEWTDGGVASVEVRHCPAEGQHIRRAGEDAAAGVVVVEAGTRLQPRHVAVLAAVGRARVRVRPRPRVVVISTGSEVVEPGQSLGPGQLHDANGFGLTAAALDLGAQAYRVGVVRDDPAELRRTLEDQLVRADVIVTSGGVSAGAYDVVKEVLHRTGSVGFCGVAMQPGMPQGAGTLGEDRTPLLALPGNPVSAFVSFEVFVRPVLRRLLGEDPEAPDPQRPRVRALAAAAWRSPAGKEQYVRARWWRDGDGALRVEPVSGAGSHLVTALARADCLAVVPVGVDGVEVGDEVECVLLGPAA</sequence>
<dbReference type="Gene3D" id="3.40.980.10">
    <property type="entry name" value="MoaB/Mog-like domain"/>
    <property type="match status" value="1"/>
</dbReference>
<comment type="cofactor">
    <cofactor evidence="1 11">
        <name>Mg(2+)</name>
        <dbReference type="ChEBI" id="CHEBI:18420"/>
    </cofactor>
</comment>
<keyword evidence="9 11" id="KW-0501">Molybdenum cofactor biosynthesis</keyword>
<protein>
    <recommendedName>
        <fullName evidence="11">Molybdopterin molybdenumtransferase</fullName>
        <ecNumber evidence="11">2.10.1.1</ecNumber>
    </recommendedName>
</protein>
<dbReference type="Gene3D" id="2.40.340.10">
    <property type="entry name" value="MoeA, C-terminal, domain IV"/>
    <property type="match status" value="1"/>
</dbReference>
<dbReference type="InterPro" id="IPR036135">
    <property type="entry name" value="MoeA_linker/N_sf"/>
</dbReference>
<evidence type="ECO:0000256" key="3">
    <source>
        <dbReference type="ARBA" id="ARBA00005046"/>
    </source>
</evidence>
<keyword evidence="8 11" id="KW-0460">Magnesium</keyword>
<dbReference type="GO" id="GO:0006777">
    <property type="term" value="P:Mo-molybdopterin cofactor biosynthetic process"/>
    <property type="evidence" value="ECO:0007669"/>
    <property type="project" value="UniProtKB-UniRule"/>
</dbReference>
<evidence type="ECO:0000256" key="9">
    <source>
        <dbReference type="ARBA" id="ARBA00023150"/>
    </source>
</evidence>
<evidence type="ECO:0000256" key="8">
    <source>
        <dbReference type="ARBA" id="ARBA00022842"/>
    </source>
</evidence>
<dbReference type="Pfam" id="PF03454">
    <property type="entry name" value="MoeA_C"/>
    <property type="match status" value="1"/>
</dbReference>
<evidence type="ECO:0000256" key="4">
    <source>
        <dbReference type="ARBA" id="ARBA00010763"/>
    </source>
</evidence>
<proteinExistence type="inferred from homology"/>
<keyword evidence="14" id="KW-1185">Reference proteome</keyword>
<dbReference type="Gene3D" id="2.170.190.11">
    <property type="entry name" value="Molybdopterin biosynthesis moea protein, domain 3"/>
    <property type="match status" value="1"/>
</dbReference>
<dbReference type="AlphaFoldDB" id="A0A2S6ISR3"/>
<dbReference type="PANTHER" id="PTHR10192:SF5">
    <property type="entry name" value="GEPHYRIN"/>
    <property type="match status" value="1"/>
</dbReference>
<dbReference type="SUPFAM" id="SSF53218">
    <property type="entry name" value="Molybdenum cofactor biosynthesis proteins"/>
    <property type="match status" value="1"/>
</dbReference>
<dbReference type="Gene3D" id="3.90.105.10">
    <property type="entry name" value="Molybdopterin biosynthesis moea protein, domain 2"/>
    <property type="match status" value="1"/>
</dbReference>
<organism evidence="13 14">
    <name type="scientific">Kineococcus xinjiangensis</name>
    <dbReference type="NCBI Taxonomy" id="512762"/>
    <lineage>
        <taxon>Bacteria</taxon>
        <taxon>Bacillati</taxon>
        <taxon>Actinomycetota</taxon>
        <taxon>Actinomycetes</taxon>
        <taxon>Kineosporiales</taxon>
        <taxon>Kineosporiaceae</taxon>
        <taxon>Kineococcus</taxon>
    </lineage>
</organism>
<reference evidence="13 14" key="1">
    <citation type="submission" date="2018-02" db="EMBL/GenBank/DDBJ databases">
        <title>Genomic Encyclopedia of Archaeal and Bacterial Type Strains, Phase II (KMG-II): from individual species to whole genera.</title>
        <authorList>
            <person name="Goeker M."/>
        </authorList>
    </citation>
    <scope>NUCLEOTIDE SEQUENCE [LARGE SCALE GENOMIC DNA]</scope>
    <source>
        <strain evidence="13 14">DSM 22857</strain>
    </source>
</reference>
<dbReference type="SUPFAM" id="SSF63867">
    <property type="entry name" value="MoeA C-terminal domain-like"/>
    <property type="match status" value="1"/>
</dbReference>
<comment type="catalytic activity">
    <reaction evidence="10">
        <text>adenylyl-molybdopterin + molybdate = Mo-molybdopterin + AMP + H(+)</text>
        <dbReference type="Rhea" id="RHEA:35047"/>
        <dbReference type="ChEBI" id="CHEBI:15378"/>
        <dbReference type="ChEBI" id="CHEBI:36264"/>
        <dbReference type="ChEBI" id="CHEBI:62727"/>
        <dbReference type="ChEBI" id="CHEBI:71302"/>
        <dbReference type="ChEBI" id="CHEBI:456215"/>
        <dbReference type="EC" id="2.10.1.1"/>
    </reaction>
</comment>
<dbReference type="CDD" id="cd00887">
    <property type="entry name" value="MoeA"/>
    <property type="match status" value="1"/>
</dbReference>
<evidence type="ECO:0000256" key="2">
    <source>
        <dbReference type="ARBA" id="ARBA00002901"/>
    </source>
</evidence>
<feature type="domain" description="MoaB/Mog" evidence="12">
    <location>
        <begin position="199"/>
        <end position="338"/>
    </location>
</feature>
<dbReference type="EC" id="2.10.1.1" evidence="11"/>
<dbReference type="InterPro" id="IPR038987">
    <property type="entry name" value="MoeA-like"/>
</dbReference>
<gene>
    <name evidence="13" type="ORF">CLV92_104106</name>
</gene>
<dbReference type="NCBIfam" id="NF045515">
    <property type="entry name" value="Glp_gephyrin"/>
    <property type="match status" value="1"/>
</dbReference>
<evidence type="ECO:0000259" key="12">
    <source>
        <dbReference type="SMART" id="SM00852"/>
    </source>
</evidence>
<evidence type="ECO:0000256" key="11">
    <source>
        <dbReference type="RuleBase" id="RU365090"/>
    </source>
</evidence>
<dbReference type="FunFam" id="3.40.980.10:FF:000004">
    <property type="entry name" value="Molybdopterin molybdenumtransferase"/>
    <property type="match status" value="1"/>
</dbReference>
<dbReference type="InterPro" id="IPR005110">
    <property type="entry name" value="MoeA_linker/N"/>
</dbReference>
<comment type="function">
    <text evidence="2 11">Catalyzes the insertion of molybdate into adenylated molybdopterin with the concomitant release of AMP.</text>
</comment>
<dbReference type="Pfam" id="PF03453">
    <property type="entry name" value="MoeA_N"/>
    <property type="match status" value="1"/>
</dbReference>
<dbReference type="EMBL" id="PTJD01000004">
    <property type="protein sequence ID" value="PPK97287.1"/>
    <property type="molecule type" value="Genomic_DNA"/>
</dbReference>
<evidence type="ECO:0000256" key="10">
    <source>
        <dbReference type="ARBA" id="ARBA00047317"/>
    </source>
</evidence>
<dbReference type="InterPro" id="IPR036688">
    <property type="entry name" value="MoeA_C_domain_IV_sf"/>
</dbReference>
<evidence type="ECO:0000313" key="14">
    <source>
        <dbReference type="Proteomes" id="UP000239485"/>
    </source>
</evidence>
<keyword evidence="5 11" id="KW-0500">Molybdenum</keyword>
<keyword evidence="6 11" id="KW-0808">Transferase</keyword>
<evidence type="ECO:0000313" key="13">
    <source>
        <dbReference type="EMBL" id="PPK97287.1"/>
    </source>
</evidence>
<evidence type="ECO:0000256" key="6">
    <source>
        <dbReference type="ARBA" id="ARBA00022679"/>
    </source>
</evidence>
<dbReference type="PANTHER" id="PTHR10192">
    <property type="entry name" value="MOLYBDOPTERIN BIOSYNTHESIS PROTEIN"/>
    <property type="match status" value="1"/>
</dbReference>
<dbReference type="Pfam" id="PF00994">
    <property type="entry name" value="MoCF_biosynth"/>
    <property type="match status" value="1"/>
</dbReference>
<name>A0A2S6ISR3_9ACTN</name>
<dbReference type="GO" id="GO:0061599">
    <property type="term" value="F:molybdopterin molybdotransferase activity"/>
    <property type="evidence" value="ECO:0007669"/>
    <property type="project" value="UniProtKB-UniRule"/>
</dbReference>